<dbReference type="Gene3D" id="3.90.1150.10">
    <property type="entry name" value="Aspartate Aminotransferase, domain 1"/>
    <property type="match status" value="1"/>
</dbReference>
<keyword evidence="5 7" id="KW-0456">Lyase</keyword>
<dbReference type="EMBL" id="KK101641">
    <property type="protein sequence ID" value="KIZ00141.1"/>
    <property type="molecule type" value="Genomic_DNA"/>
</dbReference>
<dbReference type="EC" id="4.1.1.22" evidence="8"/>
<dbReference type="GO" id="GO:0019752">
    <property type="term" value="P:carboxylic acid metabolic process"/>
    <property type="evidence" value="ECO:0007669"/>
    <property type="project" value="InterPro"/>
</dbReference>
<dbReference type="InterPro" id="IPR021115">
    <property type="entry name" value="Pyridoxal-P_BS"/>
</dbReference>
<evidence type="ECO:0000256" key="5">
    <source>
        <dbReference type="ARBA" id="ARBA00023239"/>
    </source>
</evidence>
<dbReference type="GO" id="GO:0030170">
    <property type="term" value="F:pyridoxal phosphate binding"/>
    <property type="evidence" value="ECO:0007669"/>
    <property type="project" value="InterPro"/>
</dbReference>
<dbReference type="Gene3D" id="3.40.640.10">
    <property type="entry name" value="Type I PLP-dependent aspartate aminotransferase-like (Major domain)"/>
    <property type="match status" value="1"/>
</dbReference>
<dbReference type="SUPFAM" id="SSF53383">
    <property type="entry name" value="PLP-dependent transferases"/>
    <property type="match status" value="1"/>
</dbReference>
<proteinExistence type="inferred from homology"/>
<evidence type="ECO:0000256" key="1">
    <source>
        <dbReference type="ARBA" id="ARBA00001933"/>
    </source>
</evidence>
<dbReference type="GO" id="GO:0004398">
    <property type="term" value="F:histidine decarboxylase activity"/>
    <property type="evidence" value="ECO:0007669"/>
    <property type="project" value="UniProtKB-EC"/>
</dbReference>
<dbReference type="PANTHER" id="PTHR46101:SF2">
    <property type="entry name" value="SERINE DECARBOXYLASE"/>
    <property type="match status" value="1"/>
</dbReference>
<dbReference type="KEGG" id="mng:MNEG_7824"/>
<reference evidence="8 9" key="1">
    <citation type="journal article" date="2013" name="BMC Genomics">
        <title>Reconstruction of the lipid metabolism for the microalga Monoraphidium neglectum from its genome sequence reveals characteristics suitable for biofuel production.</title>
        <authorList>
            <person name="Bogen C."/>
            <person name="Al-Dilaimi A."/>
            <person name="Albersmeier A."/>
            <person name="Wichmann J."/>
            <person name="Grundmann M."/>
            <person name="Rupp O."/>
            <person name="Lauersen K.J."/>
            <person name="Blifernez-Klassen O."/>
            <person name="Kalinowski J."/>
            <person name="Goesmann A."/>
            <person name="Mussgnug J.H."/>
            <person name="Kruse O."/>
        </authorList>
    </citation>
    <scope>NUCLEOTIDE SEQUENCE [LARGE SCALE GENOMIC DNA]</scope>
    <source>
        <strain evidence="8 9">SAG 48.87</strain>
    </source>
</reference>
<dbReference type="RefSeq" id="XP_013899160.1">
    <property type="nucleotide sequence ID" value="XM_014043706.1"/>
</dbReference>
<accession>A0A0D2N1M2</accession>
<dbReference type="NCBIfam" id="NF002748">
    <property type="entry name" value="PRK02769.1"/>
    <property type="match status" value="1"/>
</dbReference>
<evidence type="ECO:0000256" key="2">
    <source>
        <dbReference type="ARBA" id="ARBA00009533"/>
    </source>
</evidence>
<feature type="modified residue" description="N6-(pyridoxal phosphate)lysine" evidence="6">
    <location>
        <position position="311"/>
    </location>
</feature>
<dbReference type="Proteomes" id="UP000054498">
    <property type="component" value="Unassembled WGS sequence"/>
</dbReference>
<evidence type="ECO:0000256" key="6">
    <source>
        <dbReference type="PIRSR" id="PIRSR602129-50"/>
    </source>
</evidence>
<organism evidence="8 9">
    <name type="scientific">Monoraphidium neglectum</name>
    <dbReference type="NCBI Taxonomy" id="145388"/>
    <lineage>
        <taxon>Eukaryota</taxon>
        <taxon>Viridiplantae</taxon>
        <taxon>Chlorophyta</taxon>
        <taxon>core chlorophytes</taxon>
        <taxon>Chlorophyceae</taxon>
        <taxon>CS clade</taxon>
        <taxon>Sphaeropleales</taxon>
        <taxon>Selenastraceae</taxon>
        <taxon>Monoraphidium</taxon>
    </lineage>
</organism>
<dbReference type="InterPro" id="IPR015422">
    <property type="entry name" value="PyrdxlP-dep_Trfase_small"/>
</dbReference>
<dbReference type="InterPro" id="IPR002129">
    <property type="entry name" value="PyrdxlP-dep_de-COase"/>
</dbReference>
<dbReference type="InterPro" id="IPR015424">
    <property type="entry name" value="PyrdxlP-dep_Trfase"/>
</dbReference>
<dbReference type="InterPro" id="IPR051151">
    <property type="entry name" value="Group_II_Decarboxylase"/>
</dbReference>
<dbReference type="InterPro" id="IPR015421">
    <property type="entry name" value="PyrdxlP-dep_Trfase_major"/>
</dbReference>
<keyword evidence="9" id="KW-1185">Reference proteome</keyword>
<keyword evidence="4 6" id="KW-0663">Pyridoxal phosphate</keyword>
<evidence type="ECO:0000256" key="7">
    <source>
        <dbReference type="RuleBase" id="RU000382"/>
    </source>
</evidence>
<protein>
    <submittedName>
        <fullName evidence="8">Histidine decarboxylase</fullName>
        <ecNumber evidence="8">4.1.1.22</ecNumber>
    </submittedName>
</protein>
<evidence type="ECO:0000313" key="9">
    <source>
        <dbReference type="Proteomes" id="UP000054498"/>
    </source>
</evidence>
<evidence type="ECO:0000256" key="3">
    <source>
        <dbReference type="ARBA" id="ARBA00022793"/>
    </source>
</evidence>
<comment type="similarity">
    <text evidence="2 7">Belongs to the group II decarboxylase family.</text>
</comment>
<gene>
    <name evidence="8" type="ORF">MNEG_7824</name>
</gene>
<comment type="cofactor">
    <cofactor evidence="1 6 7">
        <name>pyridoxal 5'-phosphate</name>
        <dbReference type="ChEBI" id="CHEBI:597326"/>
    </cofactor>
</comment>
<dbReference type="PANTHER" id="PTHR46101">
    <property type="match status" value="1"/>
</dbReference>
<dbReference type="Pfam" id="PF00282">
    <property type="entry name" value="Pyridoxal_deC"/>
    <property type="match status" value="1"/>
</dbReference>
<dbReference type="STRING" id="145388.A0A0D2N1M2"/>
<keyword evidence="3" id="KW-0210">Decarboxylase</keyword>
<evidence type="ECO:0000256" key="4">
    <source>
        <dbReference type="ARBA" id="ARBA00022898"/>
    </source>
</evidence>
<sequence>MQTFGEAVELASSCPLPQAVGDVAERHISDDLLKVLRTERLKAPDTLQVAPYQATPVCGAITHHHAAGLHIPDEERPEEERMAAINETIQKYEKKLAERTKHHMGYPYNLDFDFGALEGLTRYSINNLGDPFIESNYGVHSREFEVGVLNWFARLWEIDEEEYWGYITNCGTEGNLHGILVGRENLPDGILYASRETHYSIFKAARMYRMDAVKVSTLETGEIDYAELEASLKANAGRPAIINVNIGTTVKGAVDDLDRVLDILKATGYTEDRFYIHCDGALFGMMMPFLKQAPMVTFRKPIGSVSVSGHKFLGAPVPCGVVITRFRHVLALSSDVEYLNSRDATIMGSRNGHAPLYLWYTLTRKGYAGIARDVERCMRNAHTLKSMLDQAGVKTMLNELSNTVVFERPREEAFVRKWQLACEGDIAHVVVMPNIDIAKLEEFVQDYISSRARVAIAAAKRVAADARAAEAESGDGDDDSA</sequence>
<dbReference type="OrthoDB" id="2161780at2759"/>
<evidence type="ECO:0000313" key="8">
    <source>
        <dbReference type="EMBL" id="KIZ00141.1"/>
    </source>
</evidence>
<dbReference type="AlphaFoldDB" id="A0A0D2N1M2"/>
<dbReference type="PROSITE" id="PS00392">
    <property type="entry name" value="DDC_GAD_HDC_YDC"/>
    <property type="match status" value="1"/>
</dbReference>
<dbReference type="GeneID" id="25740700"/>
<name>A0A0D2N1M2_9CHLO</name>